<dbReference type="SUPFAM" id="SSF48726">
    <property type="entry name" value="Immunoglobulin"/>
    <property type="match status" value="1"/>
</dbReference>
<gene>
    <name evidence="1" type="ORF">U0070_002770</name>
</gene>
<protein>
    <submittedName>
        <fullName evidence="1">Uncharacterized protein</fullName>
    </submittedName>
</protein>
<organism evidence="1 2">
    <name type="scientific">Myodes glareolus</name>
    <name type="common">Bank vole</name>
    <name type="synonym">Clethrionomys glareolus</name>
    <dbReference type="NCBI Taxonomy" id="447135"/>
    <lineage>
        <taxon>Eukaryota</taxon>
        <taxon>Metazoa</taxon>
        <taxon>Chordata</taxon>
        <taxon>Craniata</taxon>
        <taxon>Vertebrata</taxon>
        <taxon>Euteleostomi</taxon>
        <taxon>Mammalia</taxon>
        <taxon>Eutheria</taxon>
        <taxon>Euarchontoglires</taxon>
        <taxon>Glires</taxon>
        <taxon>Rodentia</taxon>
        <taxon>Myomorpha</taxon>
        <taxon>Muroidea</taxon>
        <taxon>Cricetidae</taxon>
        <taxon>Arvicolinae</taxon>
        <taxon>Myodes</taxon>
    </lineage>
</organism>
<proteinExistence type="predicted"/>
<dbReference type="EMBL" id="JBBHLL010000473">
    <property type="protein sequence ID" value="KAK7802176.1"/>
    <property type="molecule type" value="Genomic_DNA"/>
</dbReference>
<dbReference type="Gene3D" id="2.60.40.10">
    <property type="entry name" value="Immunoglobulins"/>
    <property type="match status" value="1"/>
</dbReference>
<evidence type="ECO:0000313" key="2">
    <source>
        <dbReference type="Proteomes" id="UP001488838"/>
    </source>
</evidence>
<name>A0AAW0HLS4_MYOGA</name>
<dbReference type="AlphaFoldDB" id="A0AAW0HLS4"/>
<sequence length="87" mass="10095">MSELRGSGASVKMSFKDFNSCLPLFQYELCESHASIINYRQKFEDRSTVYSYTMFNTTYMKLNIMTPVDSVIYYCVHSQVQLHQSGP</sequence>
<comment type="caution">
    <text evidence="1">The sequence shown here is derived from an EMBL/GenBank/DDBJ whole genome shotgun (WGS) entry which is preliminary data.</text>
</comment>
<reference evidence="1 2" key="1">
    <citation type="journal article" date="2023" name="bioRxiv">
        <title>Conserved and derived expression patterns and positive selection on dental genes reveal complex evolutionary context of ever-growing rodent molars.</title>
        <authorList>
            <person name="Calamari Z.T."/>
            <person name="Song A."/>
            <person name="Cohen E."/>
            <person name="Akter M."/>
            <person name="Roy R.D."/>
            <person name="Hallikas O."/>
            <person name="Christensen M.M."/>
            <person name="Li P."/>
            <person name="Marangoni P."/>
            <person name="Jernvall J."/>
            <person name="Klein O.D."/>
        </authorList>
    </citation>
    <scope>NUCLEOTIDE SEQUENCE [LARGE SCALE GENOMIC DNA]</scope>
    <source>
        <strain evidence="1">V071</strain>
    </source>
</reference>
<dbReference type="InterPro" id="IPR013783">
    <property type="entry name" value="Ig-like_fold"/>
</dbReference>
<dbReference type="InterPro" id="IPR036179">
    <property type="entry name" value="Ig-like_dom_sf"/>
</dbReference>
<keyword evidence="2" id="KW-1185">Reference proteome</keyword>
<dbReference type="Proteomes" id="UP001488838">
    <property type="component" value="Unassembled WGS sequence"/>
</dbReference>
<evidence type="ECO:0000313" key="1">
    <source>
        <dbReference type="EMBL" id="KAK7802176.1"/>
    </source>
</evidence>
<accession>A0AAW0HLS4</accession>